<dbReference type="STRING" id="27835.A0A158R3J4"/>
<evidence type="ECO:0000313" key="4">
    <source>
        <dbReference type="WBParaSite" id="NBR_0001843101-mRNA-1"/>
    </source>
</evidence>
<accession>A0A158R3J4</accession>
<reference evidence="4" key="1">
    <citation type="submission" date="2016-04" db="UniProtKB">
        <authorList>
            <consortium name="WormBaseParasite"/>
        </authorList>
    </citation>
    <scope>IDENTIFICATION</scope>
</reference>
<dbReference type="WBParaSite" id="NBR_0001843101-mRNA-1">
    <property type="protein sequence ID" value="NBR_0001843101-mRNA-1"/>
    <property type="gene ID" value="NBR_0001843101"/>
</dbReference>
<organism evidence="4">
    <name type="scientific">Nippostrongylus brasiliensis</name>
    <name type="common">Rat hookworm</name>
    <dbReference type="NCBI Taxonomy" id="27835"/>
    <lineage>
        <taxon>Eukaryota</taxon>
        <taxon>Metazoa</taxon>
        <taxon>Ecdysozoa</taxon>
        <taxon>Nematoda</taxon>
        <taxon>Chromadorea</taxon>
        <taxon>Rhabditida</taxon>
        <taxon>Rhabditina</taxon>
        <taxon>Rhabditomorpha</taxon>
        <taxon>Strongyloidea</taxon>
        <taxon>Heligmosomidae</taxon>
        <taxon>Nippostrongylus</taxon>
    </lineage>
</organism>
<protein>
    <submittedName>
        <fullName evidence="2 4">Uncharacterized protein</fullName>
    </submittedName>
</protein>
<proteinExistence type="predicted"/>
<dbReference type="EMBL" id="UYSL01023405">
    <property type="protein sequence ID" value="VDL82157.1"/>
    <property type="molecule type" value="Genomic_DNA"/>
</dbReference>
<gene>
    <name evidence="2" type="ORF">NBR_LOCUS18432</name>
</gene>
<evidence type="ECO:0000313" key="3">
    <source>
        <dbReference type="Proteomes" id="UP000271162"/>
    </source>
</evidence>
<keyword evidence="3" id="KW-1185">Reference proteome</keyword>
<dbReference type="AlphaFoldDB" id="A0A158R3J4"/>
<reference evidence="2 3" key="2">
    <citation type="submission" date="2018-11" db="EMBL/GenBank/DDBJ databases">
        <authorList>
            <consortium name="Pathogen Informatics"/>
        </authorList>
    </citation>
    <scope>NUCLEOTIDE SEQUENCE [LARGE SCALE GENOMIC DNA]</scope>
</reference>
<feature type="region of interest" description="Disordered" evidence="1">
    <location>
        <begin position="72"/>
        <end position="101"/>
    </location>
</feature>
<evidence type="ECO:0000256" key="1">
    <source>
        <dbReference type="SAM" id="MobiDB-lite"/>
    </source>
</evidence>
<evidence type="ECO:0000313" key="2">
    <source>
        <dbReference type="EMBL" id="VDL82157.1"/>
    </source>
</evidence>
<dbReference type="Proteomes" id="UP000271162">
    <property type="component" value="Unassembled WGS sequence"/>
</dbReference>
<name>A0A158R3J4_NIPBR</name>
<sequence length="101" mass="11878">MFIVGSLSISSLERRARFFNGWMGDDDYYLRDIPMEIGHRFYPPPLINLPPLTIPELPRELAYPFEAEQRARQQFDDANRKPEPKPEQSHNVDVDKLSTWC</sequence>